<feature type="region of interest" description="Disordered" evidence="2">
    <location>
        <begin position="124"/>
        <end position="187"/>
    </location>
</feature>
<proteinExistence type="predicted"/>
<comment type="caution">
    <text evidence="3">The sequence shown here is derived from an EMBL/GenBank/DDBJ whole genome shotgun (WGS) entry which is preliminary data.</text>
</comment>
<dbReference type="Proteomes" id="UP001217089">
    <property type="component" value="Unassembled WGS sequence"/>
</dbReference>
<dbReference type="EMBL" id="JARBDR010000496">
    <property type="protein sequence ID" value="KAJ8311754.1"/>
    <property type="molecule type" value="Genomic_DNA"/>
</dbReference>
<gene>
    <name evidence="3" type="ORF">KUTeg_011109</name>
</gene>
<feature type="region of interest" description="Disordered" evidence="2">
    <location>
        <begin position="568"/>
        <end position="590"/>
    </location>
</feature>
<evidence type="ECO:0000313" key="3">
    <source>
        <dbReference type="EMBL" id="KAJ8311754.1"/>
    </source>
</evidence>
<accession>A0ABQ9F2X3</accession>
<sequence>MSQDVYFGGEANNMGIAGVNKLGVLMKDKSTLTDPKMAQPHSLCTRNCANSELKDAKIRKVFMICNTIVLPHSLTNVVSNTIILWVKGRSETMPVKQEQMLCTINNFPNFTYQQGRSETMPVAGVNDEEGRVPSAKSRASLRSQYRNKLEEARSAAEDRRSKSPAISVPSVRSLEEDQLVEEEDDEDIPVTDEFKVDIKEKEKEITMDVGTSPPPTKEQRRSVSLSRQSLAIADHPAVLEYLKIYDGLVNFRDALSKIMVDKEMLQFGQILADLDTVKFEKEAQDTINELQRELAALGRASSRMRQISDNGPGQVPESAVMFTRLDSERNSKIMKRAVNDDKLDPEKYKDAVNKMDDYVSLPAQRLAHLVRKYVHHCRMKEIEENVKKSKSLNENVFEILDKMEALQNQRAKKWADKMDEMGSERLRLASLLMETLDSIEQESGIFLIKPMYSYRSRDMVKERYAGKLSRPNRPRTNQSPARDIPSAYAPAPTPASNARVKFIPSERGFRYTWSKFIKYSKNPRTGYKQDADWSKYYQLQVTAAGVDRRQTCECITEQLTIICHRAKDSVPPSSPAQYSPTGSAQKRNKQVRQGLHYDILQQQMLKSLANVKIGKFCNRKRETEL</sequence>
<feature type="compositionally biased region" description="Basic and acidic residues" evidence="2">
    <location>
        <begin position="147"/>
        <end position="161"/>
    </location>
</feature>
<evidence type="ECO:0000256" key="2">
    <source>
        <dbReference type="SAM" id="MobiDB-lite"/>
    </source>
</evidence>
<evidence type="ECO:0000313" key="4">
    <source>
        <dbReference type="Proteomes" id="UP001217089"/>
    </source>
</evidence>
<feature type="region of interest" description="Disordered" evidence="2">
    <location>
        <begin position="464"/>
        <end position="496"/>
    </location>
</feature>
<feature type="compositionally biased region" description="Low complexity" evidence="2">
    <location>
        <begin position="485"/>
        <end position="496"/>
    </location>
</feature>
<feature type="compositionally biased region" description="Polar residues" evidence="2">
    <location>
        <begin position="575"/>
        <end position="585"/>
    </location>
</feature>
<dbReference type="PANTHER" id="PTHR37915">
    <property type="match status" value="1"/>
</dbReference>
<keyword evidence="1" id="KW-0175">Coiled coil</keyword>
<evidence type="ECO:0000256" key="1">
    <source>
        <dbReference type="SAM" id="Coils"/>
    </source>
</evidence>
<name>A0ABQ9F2X3_TEGGR</name>
<reference evidence="3 4" key="1">
    <citation type="submission" date="2022-12" db="EMBL/GenBank/DDBJ databases">
        <title>Chromosome-level genome of Tegillarca granosa.</title>
        <authorList>
            <person name="Kim J."/>
        </authorList>
    </citation>
    <scope>NUCLEOTIDE SEQUENCE [LARGE SCALE GENOMIC DNA]</scope>
    <source>
        <strain evidence="3">Teg-2019</strain>
        <tissue evidence="3">Adductor muscle</tissue>
    </source>
</reference>
<feature type="compositionally biased region" description="Acidic residues" evidence="2">
    <location>
        <begin position="176"/>
        <end position="187"/>
    </location>
</feature>
<feature type="coiled-coil region" evidence="1">
    <location>
        <begin position="280"/>
        <end position="307"/>
    </location>
</feature>
<dbReference type="PANTHER" id="PTHR37915:SF3">
    <property type="match status" value="1"/>
</dbReference>
<organism evidence="3 4">
    <name type="scientific">Tegillarca granosa</name>
    <name type="common">Malaysian cockle</name>
    <name type="synonym">Anadara granosa</name>
    <dbReference type="NCBI Taxonomy" id="220873"/>
    <lineage>
        <taxon>Eukaryota</taxon>
        <taxon>Metazoa</taxon>
        <taxon>Spiralia</taxon>
        <taxon>Lophotrochozoa</taxon>
        <taxon>Mollusca</taxon>
        <taxon>Bivalvia</taxon>
        <taxon>Autobranchia</taxon>
        <taxon>Pteriomorphia</taxon>
        <taxon>Arcoida</taxon>
        <taxon>Arcoidea</taxon>
        <taxon>Arcidae</taxon>
        <taxon>Tegillarca</taxon>
    </lineage>
</organism>
<keyword evidence="4" id="KW-1185">Reference proteome</keyword>
<protein>
    <submittedName>
        <fullName evidence="3">Uncharacterized protein</fullName>
    </submittedName>
</protein>